<dbReference type="Pfam" id="PF09261">
    <property type="entry name" value="Alpha-mann_mid"/>
    <property type="match status" value="1"/>
</dbReference>
<dbReference type="FunFam" id="3.20.110.10:FF:000002">
    <property type="entry name" value="alpha-mannosidase 2C1 isoform X1"/>
    <property type="match status" value="1"/>
</dbReference>
<dbReference type="RefSeq" id="WP_146660832.1">
    <property type="nucleotide sequence ID" value="NZ_CP019791.1"/>
</dbReference>
<dbReference type="InterPro" id="IPR000602">
    <property type="entry name" value="Glyco_hydro_38_N"/>
</dbReference>
<dbReference type="STRING" id="1936003.STSP2_01262"/>
<sequence length="1049" mass="119325">MKHEKRLTLAKLQTRLRLIEPLVCRARQAVEPFKYLLHENAAEKGHIGLDVDDSNWDRIEPGTYWGQWYSNFTLRSRFTVPAEWADCEPVALSFNIGEAPGWDFCHPEALVHIDGKPLAGLDKYHKVIYLPKDCIDGEEHLLSLDGYTGRWGIYEGTSDVKLLMQGCDVVSIDTETRDFVAVARMALDCVTALDVNNPARERVLNSLDEAFRCLNLREPLAKGFYASVPEAHKTLTEGIARAGNPLDVNISAIGHSHIDAAWVWPLAQTRKKCGRSFHTVLSLMNEFDEYIFTQSQPQLYEYVKQDHPELFESIREKVRQGKWETVGGMWVEADCNITGPESLARQFLLGRRFFTEHFGKGAESPVLWLPDVFGYAYNLPQIMKLAGLEYFFTTKMSWNRYNQMPYDTFMWEGLDGTQVLTHLGTTKSGDWVTYNGTAKAEELLNTWTNCRQKECHSELMTCFGHGDGGGGPTREMLENIANTANFPSMPRVKHGKVIDFFKKLEKKCGSDLPKWNGELYLEGHRGTYTTQANNKKANRRSEFALHDAEWLASLAALTDNGYAYPYDELTRAWKLVCLNQFHDIIPGSSIGEVYEDSLEQYAQVEQITDEIKKSALNTLSSKMNSGLIVANPTSFCRTDLAWLDTRLNENETLTTSQGEILTTQNTEDGTLIDLGRIEEFSIQPLTISSKDRDPIRNTLTVSQNLLENKFLKIELNTEGDITSIYDKISQRQVLSENAIGNQLQAFEDRPIDWDAWDIDIFYNDKMWLANPADSVKVAETGPLRATLEIKRKILNSSYTQRISLTRNSPAIEFTTEIDWQEKHVLLKAAFPVEILSDVATYEIQWGHVDRPTHHNTSWDWAKFEVCAQKWVDLSEGDYGVSLLNDCKYGHDIRDNIIRITLLRSPTMPDPCADTGRHSFRYTLLPHSGKLSMETVRRAYALNDPLIVHRSDNPTTQPKRLASMVRLDRENVFVETIKQAEDGSGIIVRLYEAAQCRGPVELTAGFELASCYVADLLENNKEQLETDGRKVRFNIRPFQIITLRLVPAKS</sequence>
<dbReference type="Gene3D" id="2.70.98.30">
    <property type="entry name" value="Golgi alpha-mannosidase II, domain 4"/>
    <property type="match status" value="1"/>
</dbReference>
<evidence type="ECO:0000256" key="4">
    <source>
        <dbReference type="ARBA" id="ARBA00022723"/>
    </source>
</evidence>
<dbReference type="Pfam" id="PF01074">
    <property type="entry name" value="Glyco_hydro_38N"/>
    <property type="match status" value="1"/>
</dbReference>
<dbReference type="SUPFAM" id="SSF74650">
    <property type="entry name" value="Galactose mutarotase-like"/>
    <property type="match status" value="1"/>
</dbReference>
<dbReference type="InterPro" id="IPR011330">
    <property type="entry name" value="Glyco_hydro/deAcase_b/a-brl"/>
</dbReference>
<dbReference type="KEGG" id="alus:STSP2_01262"/>
<dbReference type="InterPro" id="IPR054723">
    <property type="entry name" value="Ams1-like_N"/>
</dbReference>
<dbReference type="InterPro" id="IPR015341">
    <property type="entry name" value="Glyco_hydro_38_cen"/>
</dbReference>
<gene>
    <name evidence="8" type="primary">mngB_1</name>
    <name evidence="8" type="ORF">STSP2_01262</name>
</gene>
<proteinExistence type="inferred from homology"/>
<reference evidence="9" key="1">
    <citation type="submission" date="2017-02" db="EMBL/GenBank/DDBJ databases">
        <title>Comparative genomics and description of representatives of a novel lineage of planctomycetes thriving in anoxic sediments.</title>
        <authorList>
            <person name="Spring S."/>
            <person name="Bunk B."/>
            <person name="Sproer C."/>
        </authorList>
    </citation>
    <scope>NUCLEOTIDE SEQUENCE [LARGE SCALE GENOMIC DNA]</scope>
    <source>
        <strain evidence="9">ST-NAGAB-D1</strain>
    </source>
</reference>
<dbReference type="Proteomes" id="UP000189674">
    <property type="component" value="Chromosome"/>
</dbReference>
<dbReference type="PANTHER" id="PTHR46017">
    <property type="entry name" value="ALPHA-MANNOSIDASE 2C1"/>
    <property type="match status" value="1"/>
</dbReference>
<feature type="domain" description="Glycoside hydrolase family 38 central" evidence="7">
    <location>
        <begin position="522"/>
        <end position="601"/>
    </location>
</feature>
<dbReference type="InterPro" id="IPR027291">
    <property type="entry name" value="Glyco_hydro_38_N_sf"/>
</dbReference>
<keyword evidence="6 8" id="KW-0326">Glycosidase</keyword>
<dbReference type="CDD" id="cd10789">
    <property type="entry name" value="GH38N_AMII_ER_cytosolic"/>
    <property type="match status" value="1"/>
</dbReference>
<dbReference type="InterPro" id="IPR028995">
    <property type="entry name" value="Glyco_hydro_57/38_cen_sf"/>
</dbReference>
<dbReference type="Pfam" id="PF17677">
    <property type="entry name" value="Glyco_hydro38C2"/>
    <property type="match status" value="1"/>
</dbReference>
<dbReference type="SUPFAM" id="SSF88688">
    <property type="entry name" value="Families 57/38 glycoside transferase middle domain"/>
    <property type="match status" value="1"/>
</dbReference>
<dbReference type="Gene3D" id="1.20.1270.50">
    <property type="entry name" value="Glycoside hydrolase family 38, central domain"/>
    <property type="match status" value="1"/>
</dbReference>
<dbReference type="Pfam" id="PF22907">
    <property type="entry name" value="Ams1-like_1st"/>
    <property type="match status" value="1"/>
</dbReference>
<dbReference type="GO" id="GO:0006013">
    <property type="term" value="P:mannose metabolic process"/>
    <property type="evidence" value="ECO:0007669"/>
    <property type="project" value="InterPro"/>
</dbReference>
<dbReference type="GO" id="GO:0046872">
    <property type="term" value="F:metal ion binding"/>
    <property type="evidence" value="ECO:0007669"/>
    <property type="project" value="UniProtKB-KW"/>
</dbReference>
<dbReference type="InterPro" id="IPR041147">
    <property type="entry name" value="GH38_C"/>
</dbReference>
<dbReference type="GO" id="GO:0030246">
    <property type="term" value="F:carbohydrate binding"/>
    <property type="evidence" value="ECO:0007669"/>
    <property type="project" value="InterPro"/>
</dbReference>
<protein>
    <recommendedName>
        <fullName evidence="3">alpha-mannosidase</fullName>
        <ecNumber evidence="3">3.2.1.24</ecNumber>
    </recommendedName>
</protein>
<keyword evidence="4" id="KW-0479">Metal-binding</keyword>
<evidence type="ECO:0000256" key="3">
    <source>
        <dbReference type="ARBA" id="ARBA00012752"/>
    </source>
</evidence>
<dbReference type="EC" id="3.2.1.24" evidence="3"/>
<dbReference type="InterPro" id="IPR011682">
    <property type="entry name" value="Glyco_hydro_38_C"/>
</dbReference>
<evidence type="ECO:0000256" key="6">
    <source>
        <dbReference type="ARBA" id="ARBA00023295"/>
    </source>
</evidence>
<dbReference type="Gene3D" id="2.60.40.2220">
    <property type="match status" value="1"/>
</dbReference>
<evidence type="ECO:0000313" key="8">
    <source>
        <dbReference type="EMBL" id="AQT68107.1"/>
    </source>
</evidence>
<dbReference type="GO" id="GO:0009313">
    <property type="term" value="P:oligosaccharide catabolic process"/>
    <property type="evidence" value="ECO:0007669"/>
    <property type="project" value="TreeGrafter"/>
</dbReference>
<accession>A0A1U9NJX3</accession>
<dbReference type="Pfam" id="PF07748">
    <property type="entry name" value="Glyco_hydro_38C"/>
    <property type="match status" value="1"/>
</dbReference>
<dbReference type="AlphaFoldDB" id="A0A1U9NJX3"/>
<dbReference type="FunFam" id="2.70.98.30:FF:000001">
    <property type="entry name" value="alpha-mannosidase 2C1 isoform X2"/>
    <property type="match status" value="1"/>
</dbReference>
<dbReference type="FunFam" id="1.20.1270.50:FF:000004">
    <property type="entry name" value="alpha-mannosidase 2C1 isoform X1"/>
    <property type="match status" value="1"/>
</dbReference>
<dbReference type="GO" id="GO:0004559">
    <property type="term" value="F:alpha-mannosidase activity"/>
    <property type="evidence" value="ECO:0007669"/>
    <property type="project" value="UniProtKB-EC"/>
</dbReference>
<evidence type="ECO:0000259" key="7">
    <source>
        <dbReference type="SMART" id="SM00872"/>
    </source>
</evidence>
<evidence type="ECO:0000256" key="1">
    <source>
        <dbReference type="ARBA" id="ARBA00000365"/>
    </source>
</evidence>
<organism evidence="8 9">
    <name type="scientific">Anaerohalosphaera lusitana</name>
    <dbReference type="NCBI Taxonomy" id="1936003"/>
    <lineage>
        <taxon>Bacteria</taxon>
        <taxon>Pseudomonadati</taxon>
        <taxon>Planctomycetota</taxon>
        <taxon>Phycisphaerae</taxon>
        <taxon>Sedimentisphaerales</taxon>
        <taxon>Anaerohalosphaeraceae</taxon>
        <taxon>Anaerohalosphaera</taxon>
    </lineage>
</organism>
<keyword evidence="9" id="KW-1185">Reference proteome</keyword>
<evidence type="ECO:0000313" key="9">
    <source>
        <dbReference type="Proteomes" id="UP000189674"/>
    </source>
</evidence>
<dbReference type="InterPro" id="IPR037094">
    <property type="entry name" value="Glyco_hydro_38_cen_sf"/>
</dbReference>
<dbReference type="EMBL" id="CP019791">
    <property type="protein sequence ID" value="AQT68107.1"/>
    <property type="molecule type" value="Genomic_DNA"/>
</dbReference>
<dbReference type="InterPro" id="IPR011013">
    <property type="entry name" value="Gal_mutarotase_sf_dom"/>
</dbReference>
<comment type="similarity">
    <text evidence="2">Belongs to the glycosyl hydrolase 38 family.</text>
</comment>
<evidence type="ECO:0000256" key="5">
    <source>
        <dbReference type="ARBA" id="ARBA00022801"/>
    </source>
</evidence>
<dbReference type="SUPFAM" id="SSF88713">
    <property type="entry name" value="Glycoside hydrolase/deacetylase"/>
    <property type="match status" value="1"/>
</dbReference>
<dbReference type="SMART" id="SM00872">
    <property type="entry name" value="Alpha-mann_mid"/>
    <property type="match status" value="1"/>
</dbReference>
<dbReference type="Gene3D" id="3.20.110.10">
    <property type="entry name" value="Glycoside hydrolase 38, N terminal domain"/>
    <property type="match status" value="1"/>
</dbReference>
<name>A0A1U9NJX3_9BACT</name>
<dbReference type="PANTHER" id="PTHR46017:SF1">
    <property type="entry name" value="ALPHA-MANNOSIDASE 2C1"/>
    <property type="match status" value="1"/>
</dbReference>
<evidence type="ECO:0000256" key="2">
    <source>
        <dbReference type="ARBA" id="ARBA00009792"/>
    </source>
</evidence>
<comment type="catalytic activity">
    <reaction evidence="1">
        <text>Hydrolysis of terminal, non-reducing alpha-D-mannose residues in alpha-D-mannosides.</text>
        <dbReference type="EC" id="3.2.1.24"/>
    </reaction>
</comment>
<keyword evidence="5 8" id="KW-0378">Hydrolase</keyword>
<dbReference type="OrthoDB" id="9772207at2"/>